<dbReference type="Proteomes" id="UP000294752">
    <property type="component" value="Unassembled WGS sequence"/>
</dbReference>
<dbReference type="EMBL" id="SNZV01000001">
    <property type="protein sequence ID" value="TDS17651.1"/>
    <property type="molecule type" value="Genomic_DNA"/>
</dbReference>
<dbReference type="InterPro" id="IPR058522">
    <property type="entry name" value="DUF8209"/>
</dbReference>
<reference evidence="1 2" key="1">
    <citation type="submission" date="2019-03" db="EMBL/GenBank/DDBJ databases">
        <title>Genomic Encyclopedia of Type Strains, Phase III (KMG-III): the genomes of soil and plant-associated and newly described type strains.</title>
        <authorList>
            <person name="Whitman W."/>
        </authorList>
    </citation>
    <scope>NUCLEOTIDE SEQUENCE [LARGE SCALE GENOMIC DNA]</scope>
    <source>
        <strain evidence="1 2">CGMCC 1.12801</strain>
    </source>
</reference>
<dbReference type="OrthoDB" id="1367458at2"/>
<sequence length="209" mass="22314">MNLLGLSQFSQSAYGTILFGALSGGIGAELSGGNFWQGAIVGGVVAGLNHVMHSIKSPSNAFEQTENVGTNLQDLGDPPYMYDGKTYKTKADLYGAILVDQAAEQFGIKDIVSLAAALDYRGLLSKPFVMEGASSKTSFASKYGAKILPQNMPVRLPTHISKGTLRYTKVFGRFLGRMAGPIGWGILAYDVGMTLYNTQIIYNGIIDGK</sequence>
<keyword evidence="2" id="KW-1185">Reference proteome</keyword>
<accession>A0A4R7DBJ5</accession>
<protein>
    <submittedName>
        <fullName evidence="1">Uncharacterized protein</fullName>
    </submittedName>
</protein>
<organism evidence="1 2">
    <name type="scientific">Sphingobacterium paludis</name>
    <dbReference type="NCBI Taxonomy" id="1476465"/>
    <lineage>
        <taxon>Bacteria</taxon>
        <taxon>Pseudomonadati</taxon>
        <taxon>Bacteroidota</taxon>
        <taxon>Sphingobacteriia</taxon>
        <taxon>Sphingobacteriales</taxon>
        <taxon>Sphingobacteriaceae</taxon>
        <taxon>Sphingobacterium</taxon>
    </lineage>
</organism>
<evidence type="ECO:0000313" key="2">
    <source>
        <dbReference type="Proteomes" id="UP000294752"/>
    </source>
</evidence>
<comment type="caution">
    <text evidence="1">The sequence shown here is derived from an EMBL/GenBank/DDBJ whole genome shotgun (WGS) entry which is preliminary data.</text>
</comment>
<dbReference type="Pfam" id="PF26636">
    <property type="entry name" value="DUF8209"/>
    <property type="match status" value="1"/>
</dbReference>
<dbReference type="AlphaFoldDB" id="A0A4R7DBJ5"/>
<gene>
    <name evidence="1" type="ORF">B0I21_101522</name>
</gene>
<proteinExistence type="predicted"/>
<evidence type="ECO:0000313" key="1">
    <source>
        <dbReference type="EMBL" id="TDS17651.1"/>
    </source>
</evidence>
<name>A0A4R7DBJ5_9SPHI</name>
<dbReference type="RefSeq" id="WP_133638756.1">
    <property type="nucleotide sequence ID" value="NZ_SNZV01000001.1"/>
</dbReference>